<dbReference type="RefSeq" id="XP_052748337.1">
    <property type="nucleotide sequence ID" value="XM_052892377.1"/>
</dbReference>
<dbReference type="Proteomes" id="UP001652740">
    <property type="component" value="Unplaced"/>
</dbReference>
<name>A0ABM3MB28_GALME</name>
<feature type="chain" id="PRO_5046650500" evidence="1">
    <location>
        <begin position="21"/>
        <end position="264"/>
    </location>
</feature>
<evidence type="ECO:0000256" key="1">
    <source>
        <dbReference type="SAM" id="SignalP"/>
    </source>
</evidence>
<accession>A0ABM3MB28</accession>
<feature type="signal peptide" evidence="1">
    <location>
        <begin position="1"/>
        <end position="20"/>
    </location>
</feature>
<evidence type="ECO:0000313" key="2">
    <source>
        <dbReference type="Proteomes" id="UP001652740"/>
    </source>
</evidence>
<dbReference type="Gene3D" id="3.30.60.30">
    <property type="match status" value="1"/>
</dbReference>
<dbReference type="GeneID" id="113510348"/>
<reference evidence="3" key="1">
    <citation type="submission" date="2025-08" db="UniProtKB">
        <authorList>
            <consortium name="RefSeq"/>
        </authorList>
    </citation>
    <scope>IDENTIFICATION</scope>
    <source>
        <tissue evidence="3">Whole larvae</tissue>
    </source>
</reference>
<keyword evidence="2" id="KW-1185">Reference proteome</keyword>
<keyword evidence="1" id="KW-0732">Signal</keyword>
<gene>
    <name evidence="3" type="primary">LOC113510348</name>
</gene>
<proteinExistence type="predicted"/>
<evidence type="ECO:0000313" key="3">
    <source>
        <dbReference type="RefSeq" id="XP_052748337.1"/>
    </source>
</evidence>
<organism evidence="2 3">
    <name type="scientific">Galleria mellonella</name>
    <name type="common">Greater wax moth</name>
    <dbReference type="NCBI Taxonomy" id="7137"/>
    <lineage>
        <taxon>Eukaryota</taxon>
        <taxon>Metazoa</taxon>
        <taxon>Ecdysozoa</taxon>
        <taxon>Arthropoda</taxon>
        <taxon>Hexapoda</taxon>
        <taxon>Insecta</taxon>
        <taxon>Pterygota</taxon>
        <taxon>Neoptera</taxon>
        <taxon>Endopterygota</taxon>
        <taxon>Lepidoptera</taxon>
        <taxon>Glossata</taxon>
        <taxon>Ditrysia</taxon>
        <taxon>Pyraloidea</taxon>
        <taxon>Pyralidae</taxon>
        <taxon>Galleriinae</taxon>
        <taxon>Galleria</taxon>
    </lineage>
</organism>
<sequence>MSPVYIVCGLFFFLITKSCSTSIYVEIPKNDTLKELHVKYLNEICSRQNVICKKNDTYICAMKKVNEVSKYKDFKNSCYLFMSNICENAGNEYFIVRSGTCKEYLNSRRNVIQKGHNTLTANNTNTKAYTRAGNQTAKPTTIYEIDTAYDHHICPLTCPDTYSPICLSVNRGFGKYFKFFTFMNHCYGDVYYCKNWEDFSPPPDEDAEMVNSSPLGWSYCGSSRYLQFARFSEVASSMGHYGWLAGDQRYSHIMEPQERMPGYG</sequence>
<protein>
    <submittedName>
        <fullName evidence="3">Uncharacterized protein LOC113510348</fullName>
    </submittedName>
</protein>